<keyword evidence="3" id="KW-1185">Reference proteome</keyword>
<accession>A0ABP4A1F1</accession>
<evidence type="ECO:0008006" key="4">
    <source>
        <dbReference type="Google" id="ProtNLM"/>
    </source>
</evidence>
<feature type="compositionally biased region" description="Basic and acidic residues" evidence="1">
    <location>
        <begin position="144"/>
        <end position="160"/>
    </location>
</feature>
<feature type="compositionally biased region" description="Pro residues" evidence="1">
    <location>
        <begin position="47"/>
        <end position="57"/>
    </location>
</feature>
<reference evidence="3" key="1">
    <citation type="journal article" date="2019" name="Int. J. Syst. Evol. Microbiol.">
        <title>The Global Catalogue of Microorganisms (GCM) 10K type strain sequencing project: providing services to taxonomists for standard genome sequencing and annotation.</title>
        <authorList>
            <consortium name="The Broad Institute Genomics Platform"/>
            <consortium name="The Broad Institute Genome Sequencing Center for Infectious Disease"/>
            <person name="Wu L."/>
            <person name="Ma J."/>
        </authorList>
    </citation>
    <scope>NUCLEOTIDE SEQUENCE [LARGE SCALE GENOMIC DNA]</scope>
    <source>
        <strain evidence="3">JCM 10673</strain>
    </source>
</reference>
<gene>
    <name evidence="2" type="ORF">GCM10009549_53450</name>
</gene>
<proteinExistence type="predicted"/>
<name>A0ABP4A1F1_9ACTN</name>
<dbReference type="EMBL" id="BAAAHG010000069">
    <property type="protein sequence ID" value="GAA0930205.1"/>
    <property type="molecule type" value="Genomic_DNA"/>
</dbReference>
<feature type="compositionally biased region" description="Basic and acidic residues" evidence="1">
    <location>
        <begin position="1"/>
        <end position="29"/>
    </location>
</feature>
<evidence type="ECO:0000313" key="2">
    <source>
        <dbReference type="EMBL" id="GAA0930205.1"/>
    </source>
</evidence>
<protein>
    <recommendedName>
        <fullName evidence="4">ATP-binding protein</fullName>
    </recommendedName>
</protein>
<organism evidence="2 3">
    <name type="scientific">Streptomyces thermoalcalitolerans</name>
    <dbReference type="NCBI Taxonomy" id="65605"/>
    <lineage>
        <taxon>Bacteria</taxon>
        <taxon>Bacillati</taxon>
        <taxon>Actinomycetota</taxon>
        <taxon>Actinomycetes</taxon>
        <taxon>Kitasatosporales</taxon>
        <taxon>Streptomycetaceae</taxon>
        <taxon>Streptomyces</taxon>
    </lineage>
</organism>
<dbReference type="RefSeq" id="WP_344054299.1">
    <property type="nucleotide sequence ID" value="NZ_BAAAHG010000069.1"/>
</dbReference>
<evidence type="ECO:0000313" key="3">
    <source>
        <dbReference type="Proteomes" id="UP001501005"/>
    </source>
</evidence>
<feature type="region of interest" description="Disordered" evidence="1">
    <location>
        <begin position="1"/>
        <end position="173"/>
    </location>
</feature>
<feature type="compositionally biased region" description="Basic and acidic residues" evidence="1">
    <location>
        <begin position="73"/>
        <end position="101"/>
    </location>
</feature>
<evidence type="ECO:0000256" key="1">
    <source>
        <dbReference type="SAM" id="MobiDB-lite"/>
    </source>
</evidence>
<sequence>MVDDDARPERDKNDGTDQKHQKKEKREVEGPFAVWDRSTLVKGRAALPPPVTSPAGPPADANGSAPAASRPAPPDEKKEKNEKNKKNEKDEKDDEKNERVRQSVLPRPRFAPDAEEPPGVVLEKAGKQGPSSHTGKSAKARRKAVTERRDSPEADRREPEGQPAAPESTVTLWGGMESGKSTLLAALSRAVQDPVYGKWNIWPEDHVSRKFLSDLGRILYRERRFPPATLTEQRPIRFTLAGDLAGTRFSRAGRRWWKRGRPAEPEPVEFKVTVRDMPGEAFDPYSHTGSQYEARLIKDLAASRAMVYVVDPVREWRVNSDDGAADTDARQNADFFTDVLAGVLTETNIRGDRQGNLLPHRIAVCLAKFDDDRVFRFACEQGNVRLNPRTGQPEVMDAKRLFDGLCETFPHGSLREIQQQIESFFAPERVGYFVCSAVGFWVDPERGFDFENPSLVNQVEDTVRFVAAPRPINVLEPFLFLRGFGPMQS</sequence>
<comment type="caution">
    <text evidence="2">The sequence shown here is derived from an EMBL/GenBank/DDBJ whole genome shotgun (WGS) entry which is preliminary data.</text>
</comment>
<dbReference type="Proteomes" id="UP001501005">
    <property type="component" value="Unassembled WGS sequence"/>
</dbReference>